<dbReference type="GeneID" id="37027517"/>
<dbReference type="InterPro" id="IPR024991">
    <property type="entry name" value="RING-H2_APC11"/>
</dbReference>
<dbReference type="EMBL" id="KZ819664">
    <property type="protein sequence ID" value="PWN29035.1"/>
    <property type="molecule type" value="Genomic_DNA"/>
</dbReference>
<dbReference type="AlphaFoldDB" id="A0A316V0S0"/>
<dbReference type="GO" id="GO:0051301">
    <property type="term" value="P:cell division"/>
    <property type="evidence" value="ECO:0007669"/>
    <property type="project" value="UniProtKB-KW"/>
</dbReference>
<organism evidence="11 12">
    <name type="scientific">Jaminaea rosea</name>
    <dbReference type="NCBI Taxonomy" id="1569628"/>
    <lineage>
        <taxon>Eukaryota</taxon>
        <taxon>Fungi</taxon>
        <taxon>Dikarya</taxon>
        <taxon>Basidiomycota</taxon>
        <taxon>Ustilaginomycotina</taxon>
        <taxon>Exobasidiomycetes</taxon>
        <taxon>Microstromatales</taxon>
        <taxon>Microstromatales incertae sedis</taxon>
        <taxon>Jaminaea</taxon>
    </lineage>
</organism>
<dbReference type="GO" id="GO:0097602">
    <property type="term" value="F:cullin family protein binding"/>
    <property type="evidence" value="ECO:0007669"/>
    <property type="project" value="InterPro"/>
</dbReference>
<keyword evidence="4 9" id="KW-0863">Zinc-finger</keyword>
<evidence type="ECO:0000256" key="9">
    <source>
        <dbReference type="PROSITE-ProRule" id="PRU00175"/>
    </source>
</evidence>
<protein>
    <recommendedName>
        <fullName evidence="1">Anaphase-promoting complex subunit 11</fullName>
    </recommendedName>
</protein>
<keyword evidence="2" id="KW-0132">Cell division</keyword>
<dbReference type="SUPFAM" id="SSF57850">
    <property type="entry name" value="RING/U-box"/>
    <property type="match status" value="1"/>
</dbReference>
<reference evidence="11 12" key="1">
    <citation type="journal article" date="2018" name="Mol. Biol. Evol.">
        <title>Broad Genomic Sampling Reveals a Smut Pathogenic Ancestry of the Fungal Clade Ustilaginomycotina.</title>
        <authorList>
            <person name="Kijpornyongpan T."/>
            <person name="Mondo S.J."/>
            <person name="Barry K."/>
            <person name="Sandor L."/>
            <person name="Lee J."/>
            <person name="Lipzen A."/>
            <person name="Pangilinan J."/>
            <person name="LaButti K."/>
            <person name="Hainaut M."/>
            <person name="Henrissat B."/>
            <person name="Grigoriev I.V."/>
            <person name="Spatafora J.W."/>
            <person name="Aime M.C."/>
        </authorList>
    </citation>
    <scope>NUCLEOTIDE SEQUENCE [LARGE SCALE GENOMIC DNA]</scope>
    <source>
        <strain evidence="11 12">MCA 5214</strain>
    </source>
</reference>
<evidence type="ECO:0000256" key="4">
    <source>
        <dbReference type="ARBA" id="ARBA00022771"/>
    </source>
</evidence>
<keyword evidence="8" id="KW-0131">Cell cycle</keyword>
<dbReference type="GO" id="GO:0061630">
    <property type="term" value="F:ubiquitin protein ligase activity"/>
    <property type="evidence" value="ECO:0007669"/>
    <property type="project" value="InterPro"/>
</dbReference>
<dbReference type="GO" id="GO:0008270">
    <property type="term" value="F:zinc ion binding"/>
    <property type="evidence" value="ECO:0007669"/>
    <property type="project" value="UniProtKB-KW"/>
</dbReference>
<dbReference type="PANTHER" id="PTHR11210">
    <property type="entry name" value="RING BOX"/>
    <property type="match status" value="1"/>
</dbReference>
<keyword evidence="3" id="KW-0479">Metal-binding</keyword>
<keyword evidence="6" id="KW-0833">Ubl conjugation pathway</keyword>
<evidence type="ECO:0000259" key="10">
    <source>
        <dbReference type="PROSITE" id="PS50089"/>
    </source>
</evidence>
<dbReference type="InterPro" id="IPR051031">
    <property type="entry name" value="RING-box_E3_Ubiquitin_Ligase"/>
</dbReference>
<dbReference type="CDD" id="cd16456">
    <property type="entry name" value="RING-H2_APC11"/>
    <property type="match status" value="1"/>
</dbReference>
<evidence type="ECO:0000313" key="12">
    <source>
        <dbReference type="Proteomes" id="UP000245884"/>
    </source>
</evidence>
<evidence type="ECO:0000256" key="7">
    <source>
        <dbReference type="ARBA" id="ARBA00022833"/>
    </source>
</evidence>
<dbReference type="InterPro" id="IPR013083">
    <property type="entry name" value="Znf_RING/FYVE/PHD"/>
</dbReference>
<dbReference type="InterPro" id="IPR001841">
    <property type="entry name" value="Znf_RING"/>
</dbReference>
<evidence type="ECO:0000256" key="6">
    <source>
        <dbReference type="ARBA" id="ARBA00022786"/>
    </source>
</evidence>
<keyword evidence="5" id="KW-0498">Mitosis</keyword>
<dbReference type="GO" id="GO:0031145">
    <property type="term" value="P:anaphase-promoting complex-dependent catabolic process"/>
    <property type="evidence" value="ECO:0007669"/>
    <property type="project" value="InterPro"/>
</dbReference>
<dbReference type="PROSITE" id="PS50089">
    <property type="entry name" value="ZF_RING_2"/>
    <property type="match status" value="1"/>
</dbReference>
<accession>A0A316V0S0</accession>
<evidence type="ECO:0000256" key="1">
    <source>
        <dbReference type="ARBA" id="ARBA00013928"/>
    </source>
</evidence>
<evidence type="ECO:0000256" key="5">
    <source>
        <dbReference type="ARBA" id="ARBA00022776"/>
    </source>
</evidence>
<evidence type="ECO:0000256" key="3">
    <source>
        <dbReference type="ARBA" id="ARBA00022723"/>
    </source>
</evidence>
<dbReference type="OrthoDB" id="1681166at2759"/>
<evidence type="ECO:0000256" key="8">
    <source>
        <dbReference type="ARBA" id="ARBA00023306"/>
    </source>
</evidence>
<dbReference type="Proteomes" id="UP000245884">
    <property type="component" value="Unassembled WGS sequence"/>
</dbReference>
<sequence>MKVTIEDWSAVATWVWDLADPNDLCGICQNQFDGVCGSCKTPRGGDECPLLFGECSHVFHMHCILKWLEGDAKDLCPMCKRKWSAATASAYQADLAAKAEAEGAGLVQAQGGQQQGQQQQQQQ</sequence>
<proteinExistence type="predicted"/>
<name>A0A316V0S0_9BASI</name>
<dbReference type="GO" id="GO:0005680">
    <property type="term" value="C:anaphase-promoting complex"/>
    <property type="evidence" value="ECO:0007669"/>
    <property type="project" value="InterPro"/>
</dbReference>
<dbReference type="RefSeq" id="XP_025363647.1">
    <property type="nucleotide sequence ID" value="XM_025505694.1"/>
</dbReference>
<dbReference type="Pfam" id="PF12861">
    <property type="entry name" value="zf-ANAPC11"/>
    <property type="match status" value="1"/>
</dbReference>
<keyword evidence="7" id="KW-0862">Zinc</keyword>
<dbReference type="STRING" id="1569628.A0A316V0S0"/>
<keyword evidence="12" id="KW-1185">Reference proteome</keyword>
<evidence type="ECO:0000313" key="11">
    <source>
        <dbReference type="EMBL" id="PWN29035.1"/>
    </source>
</evidence>
<gene>
    <name evidence="11" type="ORF">BDZ90DRAFT_231038</name>
</gene>
<evidence type="ECO:0000256" key="2">
    <source>
        <dbReference type="ARBA" id="ARBA00022618"/>
    </source>
</evidence>
<dbReference type="Gene3D" id="3.30.40.10">
    <property type="entry name" value="Zinc/RING finger domain, C3HC4 (zinc finger)"/>
    <property type="match status" value="1"/>
</dbReference>
<feature type="domain" description="RING-type" evidence="10">
    <location>
        <begin position="36"/>
        <end position="80"/>
    </location>
</feature>